<organism evidence="2 3">
    <name type="scientific">Paenibacillus macerans</name>
    <name type="common">Bacillus macerans</name>
    <dbReference type="NCBI Taxonomy" id="44252"/>
    <lineage>
        <taxon>Bacteria</taxon>
        <taxon>Bacillati</taxon>
        <taxon>Bacillota</taxon>
        <taxon>Bacilli</taxon>
        <taxon>Bacillales</taxon>
        <taxon>Paenibacillaceae</taxon>
        <taxon>Paenibacillus</taxon>
    </lineage>
</organism>
<keyword evidence="1" id="KW-1133">Transmembrane helix</keyword>
<protein>
    <submittedName>
        <fullName evidence="2">Uncharacterized protein</fullName>
    </submittedName>
</protein>
<keyword evidence="1" id="KW-0812">Transmembrane</keyword>
<sequence length="67" mass="7784">MLENITLFLKFHLFFKNECAYKLKTFLRAYGMSFLVTILGTVDGFLMSSMLAYRRYEKARGSCNGPE</sequence>
<evidence type="ECO:0000313" key="3">
    <source>
        <dbReference type="Proteomes" id="UP000029278"/>
    </source>
</evidence>
<keyword evidence="1" id="KW-0472">Membrane</keyword>
<feature type="transmembrane region" description="Helical" evidence="1">
    <location>
        <begin position="30"/>
        <end position="53"/>
    </location>
</feature>
<keyword evidence="3" id="KW-1185">Reference proteome</keyword>
<dbReference type="AlphaFoldDB" id="A0A090ZBR9"/>
<evidence type="ECO:0000256" key="1">
    <source>
        <dbReference type="SAM" id="Phobius"/>
    </source>
</evidence>
<dbReference type="HOGENOM" id="CLU_2808349_0_0_9"/>
<accession>A0A090ZBR9</accession>
<proteinExistence type="predicted"/>
<dbReference type="Proteomes" id="UP000029278">
    <property type="component" value="Unassembled WGS sequence"/>
</dbReference>
<gene>
    <name evidence="2" type="ORF">DJ90_6078</name>
</gene>
<name>A0A090ZBR9_PAEMA</name>
<dbReference type="EMBL" id="JMQA01000032">
    <property type="protein sequence ID" value="KFN07645.1"/>
    <property type="molecule type" value="Genomic_DNA"/>
</dbReference>
<dbReference type="STRING" id="44252.DJ90_6078"/>
<comment type="caution">
    <text evidence="2">The sequence shown here is derived from an EMBL/GenBank/DDBJ whole genome shotgun (WGS) entry which is preliminary data.</text>
</comment>
<reference evidence="2 3" key="1">
    <citation type="submission" date="2014-04" db="EMBL/GenBank/DDBJ databases">
        <authorList>
            <person name="Bishop-Lilly K.A."/>
            <person name="Broomall S.M."/>
            <person name="Chain P.S."/>
            <person name="Chertkov O."/>
            <person name="Coyne S.R."/>
            <person name="Daligault H.E."/>
            <person name="Davenport K.W."/>
            <person name="Erkkila T."/>
            <person name="Frey K.G."/>
            <person name="Gibbons H.S."/>
            <person name="Gu W."/>
            <person name="Jaissle J."/>
            <person name="Johnson S.L."/>
            <person name="Koroleva G.I."/>
            <person name="Ladner J.T."/>
            <person name="Lo C.-C."/>
            <person name="Minogue T.D."/>
            <person name="Munk C."/>
            <person name="Palacios G.F."/>
            <person name="Redden C.L."/>
            <person name="Rosenzweig C.N."/>
            <person name="Scholz M.B."/>
            <person name="Teshima H."/>
            <person name="Xu Y."/>
        </authorList>
    </citation>
    <scope>NUCLEOTIDE SEQUENCE [LARGE SCALE GENOMIC DNA]</scope>
    <source>
        <strain evidence="2 3">8244</strain>
    </source>
</reference>
<evidence type="ECO:0000313" key="2">
    <source>
        <dbReference type="EMBL" id="KFN07645.1"/>
    </source>
</evidence>